<keyword evidence="1" id="KW-0472">Membrane</keyword>
<feature type="transmembrane region" description="Helical" evidence="1">
    <location>
        <begin position="123"/>
        <end position="143"/>
    </location>
</feature>
<protein>
    <submittedName>
        <fullName evidence="3">Sulfatase-like hydrolase/transferase</fullName>
    </submittedName>
</protein>
<dbReference type="InterPro" id="IPR000917">
    <property type="entry name" value="Sulfatase_N"/>
</dbReference>
<dbReference type="RefSeq" id="WP_378393007.1">
    <property type="nucleotide sequence ID" value="NZ_JBHLWM010000012.1"/>
</dbReference>
<dbReference type="EMBL" id="JBHLWM010000012">
    <property type="protein sequence ID" value="MFC0243736.1"/>
    <property type="molecule type" value="Genomic_DNA"/>
</dbReference>
<name>A0ABV6EZS0_9BRAD</name>
<evidence type="ECO:0000313" key="4">
    <source>
        <dbReference type="Proteomes" id="UP001589775"/>
    </source>
</evidence>
<keyword evidence="1" id="KW-1133">Transmembrane helix</keyword>
<evidence type="ECO:0000259" key="2">
    <source>
        <dbReference type="Pfam" id="PF00884"/>
    </source>
</evidence>
<comment type="caution">
    <text evidence="3">The sequence shown here is derived from an EMBL/GenBank/DDBJ whole genome shotgun (WGS) entry which is preliminary data.</text>
</comment>
<dbReference type="Gene3D" id="3.40.720.10">
    <property type="entry name" value="Alkaline Phosphatase, subunit A"/>
    <property type="match status" value="1"/>
</dbReference>
<dbReference type="InterPro" id="IPR017850">
    <property type="entry name" value="Alkaline_phosphatase_core_sf"/>
</dbReference>
<sequence length="475" mass="51562">MDISLAERLGSADRGDLLARIARFVRANSRLIAGGLLFPNLLSLLTLTSLVDIGLPPRTESILFYACVALIARPLRFVFVVPLFLAVLAFDLVRTLALMFGMAPSEFLAAFEHAQRVDLFASPLYVALTAAIVATTIASLVCLSSRKALVAANAPAFFGLTLAFAAVDFACNVSPHYHLGWMVGRSEQVQSAAEVSGFGAAAGEGRRDVVLVMVESLGYLRDPAARARIAAPLRDPGLAKDYVVTSGQTTYFGSTTSGEMRELCGTRMFYKDYVAQDADRCLPDRLAQRGYATVAVHGFVGGMFERHQWYPTIGFDRSLFGAELIKTTGRVCGDSFRGACDADLAPLLAAAQPADAGNAPRFVYWLTLNSHVPVAPDQARTNFACGHDGGPFGQTDVCRMAELWHDVFNVVAQLARDPALRRPEILIVGDHAPPLWSKRGRAQFEPGQVAWYRLQPRGEPQPRMRIREAGVGTLQ</sequence>
<evidence type="ECO:0000256" key="1">
    <source>
        <dbReference type="SAM" id="Phobius"/>
    </source>
</evidence>
<dbReference type="Pfam" id="PF00884">
    <property type="entry name" value="Sulfatase"/>
    <property type="match status" value="1"/>
</dbReference>
<accession>A0ABV6EZS0</accession>
<feature type="transmembrane region" description="Helical" evidence="1">
    <location>
        <begin position="150"/>
        <end position="167"/>
    </location>
</feature>
<evidence type="ECO:0000313" key="3">
    <source>
        <dbReference type="EMBL" id="MFC0243736.1"/>
    </source>
</evidence>
<reference evidence="3 4" key="1">
    <citation type="submission" date="2024-09" db="EMBL/GenBank/DDBJ databases">
        <authorList>
            <person name="Sun Q."/>
            <person name="Mori K."/>
        </authorList>
    </citation>
    <scope>NUCLEOTIDE SEQUENCE [LARGE SCALE GENOMIC DNA]</scope>
    <source>
        <strain evidence="3 4">KCTC 23279</strain>
    </source>
</reference>
<gene>
    <name evidence="3" type="ORF">ACFFJ6_24850</name>
</gene>
<keyword evidence="4" id="KW-1185">Reference proteome</keyword>
<dbReference type="Proteomes" id="UP001589775">
    <property type="component" value="Unassembled WGS sequence"/>
</dbReference>
<proteinExistence type="predicted"/>
<feature type="domain" description="Sulfatase N-terminal" evidence="2">
    <location>
        <begin position="250"/>
        <end position="435"/>
    </location>
</feature>
<organism evidence="3 4">
    <name type="scientific">Rhodopseudomonas telluris</name>
    <dbReference type="NCBI Taxonomy" id="644215"/>
    <lineage>
        <taxon>Bacteria</taxon>
        <taxon>Pseudomonadati</taxon>
        <taxon>Pseudomonadota</taxon>
        <taxon>Alphaproteobacteria</taxon>
        <taxon>Hyphomicrobiales</taxon>
        <taxon>Nitrobacteraceae</taxon>
        <taxon>Rhodopseudomonas</taxon>
    </lineage>
</organism>
<keyword evidence="1" id="KW-0812">Transmembrane</keyword>
<dbReference type="SUPFAM" id="SSF53649">
    <property type="entry name" value="Alkaline phosphatase-like"/>
    <property type="match status" value="1"/>
</dbReference>